<evidence type="ECO:0000313" key="2">
    <source>
        <dbReference type="EMBL" id="NYJ08342.1"/>
    </source>
</evidence>
<keyword evidence="1" id="KW-0812">Transmembrane</keyword>
<gene>
    <name evidence="2" type="ORF">GGQ55_004620</name>
</gene>
<reference evidence="2 3" key="1">
    <citation type="submission" date="2020-07" db="EMBL/GenBank/DDBJ databases">
        <title>Sequencing the genomes of 1000 actinobacteria strains.</title>
        <authorList>
            <person name="Klenk H.-P."/>
        </authorList>
    </citation>
    <scope>NUCLEOTIDE SEQUENCE [LARGE SCALE GENOMIC DNA]</scope>
    <source>
        <strain evidence="2 3">DSM 104001</strain>
    </source>
</reference>
<dbReference type="EMBL" id="JACBZT010000001">
    <property type="protein sequence ID" value="NYJ08342.1"/>
    <property type="molecule type" value="Genomic_DNA"/>
</dbReference>
<proteinExistence type="predicted"/>
<organism evidence="2 3">
    <name type="scientific">Petropleomorpha daqingensis</name>
    <dbReference type="NCBI Taxonomy" id="2026353"/>
    <lineage>
        <taxon>Bacteria</taxon>
        <taxon>Bacillati</taxon>
        <taxon>Actinomycetota</taxon>
        <taxon>Actinomycetes</taxon>
        <taxon>Geodermatophilales</taxon>
        <taxon>Geodermatophilaceae</taxon>
        <taxon>Petropleomorpha</taxon>
    </lineage>
</organism>
<feature type="transmembrane region" description="Helical" evidence="1">
    <location>
        <begin position="7"/>
        <end position="26"/>
    </location>
</feature>
<comment type="caution">
    <text evidence="2">The sequence shown here is derived from an EMBL/GenBank/DDBJ whole genome shotgun (WGS) entry which is preliminary data.</text>
</comment>
<name>A0A853CPB0_9ACTN</name>
<evidence type="ECO:0000313" key="3">
    <source>
        <dbReference type="Proteomes" id="UP000541969"/>
    </source>
</evidence>
<dbReference type="RefSeq" id="WP_179720850.1">
    <property type="nucleotide sequence ID" value="NZ_JACBZT010000001.1"/>
</dbReference>
<protein>
    <submittedName>
        <fullName evidence="2">Uncharacterized protein</fullName>
    </submittedName>
</protein>
<evidence type="ECO:0000256" key="1">
    <source>
        <dbReference type="SAM" id="Phobius"/>
    </source>
</evidence>
<dbReference type="Proteomes" id="UP000541969">
    <property type="component" value="Unassembled WGS sequence"/>
</dbReference>
<dbReference type="AlphaFoldDB" id="A0A853CPB0"/>
<keyword evidence="1" id="KW-1133">Transmembrane helix</keyword>
<keyword evidence="1" id="KW-0472">Membrane</keyword>
<keyword evidence="3" id="KW-1185">Reference proteome</keyword>
<sequence length="222" mass="22987">MRRYLDYPVVLLAVFLGVLATVGLSLSVAVGVLVFLGTLVAGAAISALPDRGRAALTARPAVDSRQDQLLVAIESTVTRLQQFCAGDLVPAVRPQAEEATTVATSALATARTVARAADQLDEAARQLTEVGRHGDGDQGAAGRLRRRRDALVQRLSSTSDQLLDVYGNLVETNATLATSTLGTGDVAAGDAEALAGVSSSLDDLRVIASELEASGRQELPPA</sequence>
<accession>A0A853CPB0</accession>